<feature type="compositionally biased region" description="Low complexity" evidence="1">
    <location>
        <begin position="294"/>
        <end position="308"/>
    </location>
</feature>
<accession>A0A8B8NIZ5</accession>
<reference evidence="3" key="1">
    <citation type="submission" date="2025-08" db="UniProtKB">
        <authorList>
            <consortium name="RefSeq"/>
        </authorList>
    </citation>
    <scope>IDENTIFICATION</scope>
    <source>
        <tissue evidence="3">Leaf</tissue>
    </source>
</reference>
<dbReference type="Proteomes" id="UP000827889">
    <property type="component" value="Chromosome 8"/>
</dbReference>
<feature type="region of interest" description="Disordered" evidence="1">
    <location>
        <begin position="108"/>
        <end position="127"/>
    </location>
</feature>
<protein>
    <submittedName>
        <fullName evidence="3">Uncharacterized protein LOC115735375</fullName>
    </submittedName>
</protein>
<feature type="region of interest" description="Disordered" evidence="1">
    <location>
        <begin position="289"/>
        <end position="308"/>
    </location>
</feature>
<evidence type="ECO:0000313" key="3">
    <source>
        <dbReference type="RefSeq" id="XP_030522460.2"/>
    </source>
</evidence>
<proteinExistence type="predicted"/>
<dbReference type="PANTHER" id="PTHR31704:SF37">
    <property type="entry name" value="HEAT SHOCK PROTEIN"/>
    <property type="match status" value="1"/>
</dbReference>
<evidence type="ECO:0000313" key="2">
    <source>
        <dbReference type="Proteomes" id="UP000827889"/>
    </source>
</evidence>
<evidence type="ECO:0000256" key="1">
    <source>
        <dbReference type="SAM" id="MobiDB-lite"/>
    </source>
</evidence>
<dbReference type="KEGG" id="rarg:115735375"/>
<organism evidence="2 3">
    <name type="scientific">Rhodamnia argentea</name>
    <dbReference type="NCBI Taxonomy" id="178133"/>
    <lineage>
        <taxon>Eukaryota</taxon>
        <taxon>Viridiplantae</taxon>
        <taxon>Streptophyta</taxon>
        <taxon>Embryophyta</taxon>
        <taxon>Tracheophyta</taxon>
        <taxon>Spermatophyta</taxon>
        <taxon>Magnoliopsida</taxon>
        <taxon>eudicotyledons</taxon>
        <taxon>Gunneridae</taxon>
        <taxon>Pentapetalae</taxon>
        <taxon>rosids</taxon>
        <taxon>malvids</taxon>
        <taxon>Myrtales</taxon>
        <taxon>Myrtaceae</taxon>
        <taxon>Myrtoideae</taxon>
        <taxon>Myrteae</taxon>
        <taxon>Australasian group</taxon>
        <taxon>Rhodamnia</taxon>
    </lineage>
</organism>
<dbReference type="AlphaFoldDB" id="A0A8B8NIZ5"/>
<keyword evidence="2" id="KW-1185">Reference proteome</keyword>
<name>A0A8B8NIZ5_9MYRT</name>
<dbReference type="GeneID" id="115735375"/>
<dbReference type="PANTHER" id="PTHR31704">
    <property type="entry name" value="MYB/SANT-LIKE DNA-BINDING DOMAIN PROTEIN-RELATED"/>
    <property type="match status" value="1"/>
</dbReference>
<dbReference type="RefSeq" id="XP_030522460.2">
    <property type="nucleotide sequence ID" value="XM_030666600.2"/>
</dbReference>
<gene>
    <name evidence="3" type="primary">LOC115735375</name>
</gene>
<sequence length="308" mass="34905">MGDKKKTIAAIDKWWDDKIKADYRFKPFRTKGIHPDFDMLLARMFSSTVATGGITWNPGQGLRIEEDVDATQPNIADVDVSADEILESEGCENVVEQNVTQTRKRVMRTSTRQARGKKEKRMTPQQQLGNQIERMVSAVESRSNFTCQPDYGFGPYKDLMQLVDSIPEIVQDEKLYFFAIKHFKEKKDNWQVFMSLNGDALRVKYLKFEMDELSFFTDLQLGCKSLPPSPLSGNAKFEPEKMSSQIVARILLKISLVGNVKLLPRLQIYLKVSAERYNGEKSFINDVGKAPKGASSSCSQASSGFYPK</sequence>